<dbReference type="InterPro" id="IPR000700">
    <property type="entry name" value="PAS-assoc_C"/>
</dbReference>
<dbReference type="PROSITE" id="PS50111">
    <property type="entry name" value="CHEMOTAXIS_TRANSDUC_2"/>
    <property type="match status" value="1"/>
</dbReference>
<dbReference type="GO" id="GO:0007165">
    <property type="term" value="P:signal transduction"/>
    <property type="evidence" value="ECO:0007669"/>
    <property type="project" value="UniProtKB-KW"/>
</dbReference>
<proteinExistence type="inferred from homology"/>
<dbReference type="SUPFAM" id="SSF58104">
    <property type="entry name" value="Methyl-accepting chemotaxis protein (MCP) signaling domain"/>
    <property type="match status" value="1"/>
</dbReference>
<dbReference type="SMART" id="SM00283">
    <property type="entry name" value="MA"/>
    <property type="match status" value="1"/>
</dbReference>
<dbReference type="RefSeq" id="WP_114772343.1">
    <property type="nucleotide sequence ID" value="NZ_QQBB01000011.1"/>
</dbReference>
<feature type="domain" description="PAC" evidence="5">
    <location>
        <begin position="204"/>
        <end position="256"/>
    </location>
</feature>
<dbReference type="InterPro" id="IPR000727">
    <property type="entry name" value="T_SNARE_dom"/>
</dbReference>
<dbReference type="CDD" id="cd00130">
    <property type="entry name" value="PAS"/>
    <property type="match status" value="2"/>
</dbReference>
<dbReference type="InterPro" id="IPR035965">
    <property type="entry name" value="PAS-like_dom_sf"/>
</dbReference>
<comment type="similarity">
    <text evidence="1">Belongs to the methyl-accepting chemotaxis (MCP) protein family.</text>
</comment>
<keyword evidence="2" id="KW-0807">Transducer</keyword>
<dbReference type="InterPro" id="IPR004090">
    <property type="entry name" value="Chemotax_Me-accpt_rcpt"/>
</dbReference>
<dbReference type="PANTHER" id="PTHR24422">
    <property type="entry name" value="CHEMOTAXIS PROTEIN METHYLTRANSFERASE"/>
    <property type="match status" value="1"/>
</dbReference>
<dbReference type="OrthoDB" id="9797364at2"/>
<dbReference type="InterPro" id="IPR000014">
    <property type="entry name" value="PAS"/>
</dbReference>
<dbReference type="PRINTS" id="PR00260">
    <property type="entry name" value="CHEMTRNSDUCR"/>
</dbReference>
<evidence type="ECO:0000313" key="8">
    <source>
        <dbReference type="Proteomes" id="UP000254925"/>
    </source>
</evidence>
<dbReference type="SMART" id="SM00086">
    <property type="entry name" value="PAC"/>
    <property type="match status" value="2"/>
</dbReference>
<dbReference type="NCBIfam" id="TIGR00229">
    <property type="entry name" value="sensory_box"/>
    <property type="match status" value="2"/>
</dbReference>
<feature type="domain" description="T-SNARE coiled-coil homology" evidence="6">
    <location>
        <begin position="409"/>
        <end position="471"/>
    </location>
</feature>
<dbReference type="AlphaFoldDB" id="A0A370HHR3"/>
<dbReference type="Pfam" id="PF08447">
    <property type="entry name" value="PAS_3"/>
    <property type="match status" value="2"/>
</dbReference>
<dbReference type="PANTHER" id="PTHR24422:SF10">
    <property type="entry name" value="CHEMOTAXIS PROTEIN METHYLTRANSFERASE 2"/>
    <property type="match status" value="1"/>
</dbReference>
<evidence type="ECO:0000259" key="6">
    <source>
        <dbReference type="PROSITE" id="PS50192"/>
    </source>
</evidence>
<dbReference type="InterPro" id="IPR050903">
    <property type="entry name" value="Bact_Chemotaxis_MeTrfase"/>
</dbReference>
<feature type="domain" description="PAC" evidence="5">
    <location>
        <begin position="82"/>
        <end position="134"/>
    </location>
</feature>
<reference evidence="7 8" key="1">
    <citation type="submission" date="2018-07" db="EMBL/GenBank/DDBJ databases">
        <title>Genomic Encyclopedia of Type Strains, Phase IV (KMG-IV): sequencing the most valuable type-strain genomes for metagenomic binning, comparative biology and taxonomic classification.</title>
        <authorList>
            <person name="Goeker M."/>
        </authorList>
    </citation>
    <scope>NUCLEOTIDE SEQUENCE [LARGE SCALE GENOMIC DNA]</scope>
    <source>
        <strain evidence="7 8">DSM 14364</strain>
    </source>
</reference>
<dbReference type="GO" id="GO:0004888">
    <property type="term" value="F:transmembrane signaling receptor activity"/>
    <property type="evidence" value="ECO:0007669"/>
    <property type="project" value="InterPro"/>
</dbReference>
<dbReference type="Pfam" id="PF00015">
    <property type="entry name" value="MCPsignal"/>
    <property type="match status" value="1"/>
</dbReference>
<dbReference type="InterPro" id="IPR013655">
    <property type="entry name" value="PAS_fold_3"/>
</dbReference>
<comment type="caution">
    <text evidence="7">The sequence shown here is derived from an EMBL/GenBank/DDBJ whole genome shotgun (WGS) entry which is preliminary data.</text>
</comment>
<evidence type="ECO:0000259" key="3">
    <source>
        <dbReference type="PROSITE" id="PS50111"/>
    </source>
</evidence>
<dbReference type="InterPro" id="IPR004089">
    <property type="entry name" value="MCPsignal_dom"/>
</dbReference>
<name>A0A370HHR3_9HYPH</name>
<dbReference type="PROSITE" id="PS50112">
    <property type="entry name" value="PAS"/>
    <property type="match status" value="1"/>
</dbReference>
<evidence type="ECO:0000256" key="2">
    <source>
        <dbReference type="PROSITE-ProRule" id="PRU00284"/>
    </source>
</evidence>
<dbReference type="PROSITE" id="PS50192">
    <property type="entry name" value="T_SNARE"/>
    <property type="match status" value="1"/>
</dbReference>
<evidence type="ECO:0000256" key="1">
    <source>
        <dbReference type="ARBA" id="ARBA00029447"/>
    </source>
</evidence>
<dbReference type="PROSITE" id="PS50113">
    <property type="entry name" value="PAC"/>
    <property type="match status" value="2"/>
</dbReference>
<dbReference type="Proteomes" id="UP000254925">
    <property type="component" value="Unassembled WGS sequence"/>
</dbReference>
<dbReference type="EMBL" id="QQBB01000011">
    <property type="protein sequence ID" value="RDI54860.1"/>
    <property type="molecule type" value="Genomic_DNA"/>
</dbReference>
<evidence type="ECO:0000259" key="4">
    <source>
        <dbReference type="PROSITE" id="PS50112"/>
    </source>
</evidence>
<organism evidence="7 8">
    <name type="scientific">Microvirga subterranea</name>
    <dbReference type="NCBI Taxonomy" id="186651"/>
    <lineage>
        <taxon>Bacteria</taxon>
        <taxon>Pseudomonadati</taxon>
        <taxon>Pseudomonadota</taxon>
        <taxon>Alphaproteobacteria</taxon>
        <taxon>Hyphomicrobiales</taxon>
        <taxon>Methylobacteriaceae</taxon>
        <taxon>Microvirga</taxon>
    </lineage>
</organism>
<keyword evidence="8" id="KW-1185">Reference proteome</keyword>
<sequence length="493" mass="53624">MGVFGFINEEKEKLRALDRSQAIIEFTLDGTILAANENFLACMGYRLEDICGRHHSMFVDPGERTSQEYRAFWASLAAGEYRSSEFRRVGKDGREVWIQASYNPILGRDGKPRKIVKIASDITQQKHRNIEFESQINAIRRSQAVIEFALDGTILSANDNFLSLMGYALEEIEGRHHHIFVEPNSRDSEPYRQFWAALSRGEYQSAEYRRFGKGGKEVWIQASYNPILGMNGRPYKVVKFATDVTNQVNERLRRSELQRSIAADIGDITGAVSEVVALTSDVAGASHKTSANLQSVASGAEQLAASIREIGQQVGIALDISTEAVRQGSRTTNVASGLTISAQKIGEVITLIESIASQTNLLALNATIEAARAGEAGRGFAVVASEVKGLAAQTAKATEEISSQIEQNQAATRKVVEAIDLITETVQKINEISLRISAAVEEQSTVTQEMSDAMQTASQSVSTISGTVNDIARSAALVGTATEKVREASVAMA</sequence>
<feature type="domain" description="Methyl-accepting transducer" evidence="3">
    <location>
        <begin position="257"/>
        <end position="479"/>
    </location>
</feature>
<dbReference type="GO" id="GO:0006935">
    <property type="term" value="P:chemotaxis"/>
    <property type="evidence" value="ECO:0007669"/>
    <property type="project" value="InterPro"/>
</dbReference>
<feature type="domain" description="PAS" evidence="4">
    <location>
        <begin position="151"/>
        <end position="187"/>
    </location>
</feature>
<dbReference type="SUPFAM" id="SSF55785">
    <property type="entry name" value="PYP-like sensor domain (PAS domain)"/>
    <property type="match status" value="2"/>
</dbReference>
<protein>
    <submittedName>
        <fullName evidence="7">Methyl-accepting chemotaxis sensory transducer with Pas/Pac sensor</fullName>
    </submittedName>
</protein>
<dbReference type="Gene3D" id="1.10.287.950">
    <property type="entry name" value="Methyl-accepting chemotaxis protein"/>
    <property type="match status" value="1"/>
</dbReference>
<evidence type="ECO:0000313" key="7">
    <source>
        <dbReference type="EMBL" id="RDI54860.1"/>
    </source>
</evidence>
<accession>A0A370HHR3</accession>
<dbReference type="InterPro" id="IPR001610">
    <property type="entry name" value="PAC"/>
</dbReference>
<dbReference type="GO" id="GO:0016020">
    <property type="term" value="C:membrane"/>
    <property type="evidence" value="ECO:0007669"/>
    <property type="project" value="InterPro"/>
</dbReference>
<dbReference type="Gene3D" id="3.30.450.20">
    <property type="entry name" value="PAS domain"/>
    <property type="match status" value="2"/>
</dbReference>
<gene>
    <name evidence="7" type="ORF">DES45_11136</name>
</gene>
<evidence type="ECO:0000259" key="5">
    <source>
        <dbReference type="PROSITE" id="PS50113"/>
    </source>
</evidence>
<dbReference type="SMART" id="SM00091">
    <property type="entry name" value="PAS"/>
    <property type="match status" value="2"/>
</dbReference>